<feature type="non-terminal residue" evidence="1">
    <location>
        <position position="1"/>
    </location>
</feature>
<reference evidence="1" key="1">
    <citation type="journal article" date="2021" name="Sci. Adv.">
        <title>The American lobster genome reveals insights on longevity, neural, and immune adaptations.</title>
        <authorList>
            <person name="Polinski J.M."/>
            <person name="Zimin A.V."/>
            <person name="Clark K.F."/>
            <person name="Kohn A.B."/>
            <person name="Sadowski N."/>
            <person name="Timp W."/>
            <person name="Ptitsyn A."/>
            <person name="Khanna P."/>
            <person name="Romanova D.Y."/>
            <person name="Williams P."/>
            <person name="Greenwood S.J."/>
            <person name="Moroz L.L."/>
            <person name="Walt D.R."/>
            <person name="Bodnar A.G."/>
        </authorList>
    </citation>
    <scope>NUCLEOTIDE SEQUENCE</scope>
    <source>
        <strain evidence="1">GMGI-L3</strain>
    </source>
</reference>
<organism evidence="1 2">
    <name type="scientific">Homarus americanus</name>
    <name type="common">American lobster</name>
    <dbReference type="NCBI Taxonomy" id="6706"/>
    <lineage>
        <taxon>Eukaryota</taxon>
        <taxon>Metazoa</taxon>
        <taxon>Ecdysozoa</taxon>
        <taxon>Arthropoda</taxon>
        <taxon>Crustacea</taxon>
        <taxon>Multicrustacea</taxon>
        <taxon>Malacostraca</taxon>
        <taxon>Eumalacostraca</taxon>
        <taxon>Eucarida</taxon>
        <taxon>Decapoda</taxon>
        <taxon>Pleocyemata</taxon>
        <taxon>Astacidea</taxon>
        <taxon>Nephropoidea</taxon>
        <taxon>Nephropidae</taxon>
        <taxon>Homarus</taxon>
    </lineage>
</organism>
<accession>A0A8J5K7K7</accession>
<proteinExistence type="predicted"/>
<gene>
    <name evidence="1" type="ORF">Hamer_G018466</name>
</gene>
<dbReference type="Gene3D" id="3.60.10.10">
    <property type="entry name" value="Endonuclease/exonuclease/phosphatase"/>
    <property type="match status" value="1"/>
</dbReference>
<keyword evidence="2" id="KW-1185">Reference proteome</keyword>
<dbReference type="SUPFAM" id="SSF56219">
    <property type="entry name" value="DNase I-like"/>
    <property type="match status" value="1"/>
</dbReference>
<dbReference type="InterPro" id="IPR036691">
    <property type="entry name" value="Endo/exonu/phosph_ase_sf"/>
</dbReference>
<evidence type="ECO:0000313" key="2">
    <source>
        <dbReference type="Proteomes" id="UP000747542"/>
    </source>
</evidence>
<name>A0A8J5K7K7_HOMAM</name>
<dbReference type="Proteomes" id="UP000747542">
    <property type="component" value="Unassembled WGS sequence"/>
</dbReference>
<evidence type="ECO:0000313" key="1">
    <source>
        <dbReference type="EMBL" id="KAG7168028.1"/>
    </source>
</evidence>
<dbReference type="AlphaFoldDB" id="A0A8J5K7K7"/>
<comment type="caution">
    <text evidence="1">The sequence shown here is derived from an EMBL/GenBank/DDBJ whole genome shotgun (WGS) entry which is preliminary data.</text>
</comment>
<sequence>MCIFSRSPLTEVYFHKFTLNGFPHKITHADWWGGKGMAVCKSTRHGIPFVLATTHLLGVYHNTCKGLTAHLCKCSRGMQNDEERPIEDVLGFGIEIRGRVF</sequence>
<dbReference type="EMBL" id="JAHLQT010021080">
    <property type="protein sequence ID" value="KAG7168028.1"/>
    <property type="molecule type" value="Genomic_DNA"/>
</dbReference>
<protein>
    <submittedName>
        <fullName evidence="1">Neutral sphingomyelinase-like</fullName>
    </submittedName>
</protein>